<evidence type="ECO:0000256" key="1">
    <source>
        <dbReference type="ARBA" id="ARBA00043978"/>
    </source>
</evidence>
<dbReference type="InterPro" id="IPR019616">
    <property type="entry name" value="Ycf54"/>
</dbReference>
<comment type="similarity">
    <text evidence="1">Belongs to the ycf54 family.</text>
</comment>
<dbReference type="KEGG" id="ter:Tery_4176"/>
<dbReference type="Pfam" id="PF10674">
    <property type="entry name" value="Ycf54"/>
    <property type="match status" value="1"/>
</dbReference>
<name>Q10X42_TRIEI</name>
<dbReference type="EMBL" id="CP000393">
    <property type="protein sequence ID" value="ABG53182.1"/>
    <property type="molecule type" value="Genomic_DNA"/>
</dbReference>
<dbReference type="HOGENOM" id="CLU_2194210_0_0_3"/>
<reference evidence="2" key="1">
    <citation type="submission" date="2006-06" db="EMBL/GenBank/DDBJ databases">
        <title>Complete sequence of Trichodesmium erythraeum IMS101.</title>
        <authorList>
            <consortium name="US DOE Joint Genome Institute"/>
            <person name="Copeland A."/>
            <person name="Lucas S."/>
            <person name="Lapidus A."/>
            <person name="Barry K."/>
            <person name="Detter J.C."/>
            <person name="Glavina del Rio T."/>
            <person name="Hammon N."/>
            <person name="Israni S."/>
            <person name="Dalin E."/>
            <person name="Tice H."/>
            <person name="Pitluck S."/>
            <person name="Kiss H."/>
            <person name="Munk A.C."/>
            <person name="Brettin T."/>
            <person name="Bruce D."/>
            <person name="Han C."/>
            <person name="Tapia R."/>
            <person name="Gilna P."/>
            <person name="Schmutz J."/>
            <person name="Larimer F."/>
            <person name="Land M."/>
            <person name="Hauser L."/>
            <person name="Kyrpides N."/>
            <person name="Kim E."/>
            <person name="Richardson P."/>
        </authorList>
    </citation>
    <scope>NUCLEOTIDE SEQUENCE [LARGE SCALE GENOMIC DNA]</scope>
    <source>
        <strain evidence="2">IMS101</strain>
    </source>
</reference>
<dbReference type="STRING" id="203124.Tery_4176"/>
<proteinExistence type="inferred from homology"/>
<sequence>MQMKTYYYVLASKKFLLEEEPLEEVLRERTRDYHEKEKEIDFWLVSQPAFLEASDLANIKEKCPQPAAAIISTNRQFIDWLKLRLEFVITGAFQAPSETIPEPLASSITASGKNS</sequence>
<evidence type="ECO:0000313" key="2">
    <source>
        <dbReference type="EMBL" id="ABG53182.1"/>
    </source>
</evidence>
<dbReference type="InterPro" id="IPR038409">
    <property type="entry name" value="Ycf54-like_sf"/>
</dbReference>
<dbReference type="Gene3D" id="3.30.70.1860">
    <property type="entry name" value="Uncharacterised protein family Ycf54"/>
    <property type="match status" value="1"/>
</dbReference>
<organism evidence="2">
    <name type="scientific">Trichodesmium erythraeum (strain IMS101)</name>
    <dbReference type="NCBI Taxonomy" id="203124"/>
    <lineage>
        <taxon>Bacteria</taxon>
        <taxon>Bacillati</taxon>
        <taxon>Cyanobacteriota</taxon>
        <taxon>Cyanophyceae</taxon>
        <taxon>Oscillatoriophycideae</taxon>
        <taxon>Oscillatoriales</taxon>
        <taxon>Microcoleaceae</taxon>
        <taxon>Trichodesmium</taxon>
    </lineage>
</organism>
<accession>Q10X42</accession>
<protein>
    <recommendedName>
        <fullName evidence="3">DUF2488 family protein</fullName>
    </recommendedName>
</protein>
<evidence type="ECO:0008006" key="3">
    <source>
        <dbReference type="Google" id="ProtNLM"/>
    </source>
</evidence>
<dbReference type="PANTHER" id="PTHR35319:SF2">
    <property type="entry name" value="YCF54"/>
    <property type="match status" value="1"/>
</dbReference>
<dbReference type="eggNOG" id="ENOG50319CP">
    <property type="taxonomic scope" value="Bacteria"/>
</dbReference>
<dbReference type="PANTHER" id="PTHR35319">
    <property type="match status" value="1"/>
</dbReference>
<dbReference type="AlphaFoldDB" id="Q10X42"/>
<gene>
    <name evidence="2" type="ordered locus">Tery_4176</name>
</gene>